<feature type="transmembrane region" description="Helical" evidence="9">
    <location>
        <begin position="381"/>
        <end position="403"/>
    </location>
</feature>
<evidence type="ECO:0000256" key="3">
    <source>
        <dbReference type="ARBA" id="ARBA00022676"/>
    </source>
</evidence>
<evidence type="ECO:0000259" key="10">
    <source>
        <dbReference type="Pfam" id="PF13231"/>
    </source>
</evidence>
<gene>
    <name evidence="11" type="ORF">TsocGM_15655</name>
</gene>
<comment type="caution">
    <text evidence="11">The sequence shown here is derived from an EMBL/GenBank/DDBJ whole genome shotgun (WGS) entry which is preliminary data.</text>
</comment>
<accession>A0A432MHG3</accession>
<comment type="subcellular location">
    <subcellularLocation>
        <location evidence="1">Cell membrane</location>
        <topology evidence="1">Multi-pass membrane protein</topology>
    </subcellularLocation>
</comment>
<feature type="domain" description="Glycosyltransferase RgtA/B/C/D-like" evidence="10">
    <location>
        <begin position="153"/>
        <end position="275"/>
    </location>
</feature>
<dbReference type="GO" id="GO:0010041">
    <property type="term" value="P:response to iron(III) ion"/>
    <property type="evidence" value="ECO:0007669"/>
    <property type="project" value="TreeGrafter"/>
</dbReference>
<feature type="compositionally biased region" description="Basic and acidic residues" evidence="8">
    <location>
        <begin position="43"/>
        <end position="52"/>
    </location>
</feature>
<keyword evidence="12" id="KW-1185">Reference proteome</keyword>
<feature type="transmembrane region" description="Helical" evidence="9">
    <location>
        <begin position="345"/>
        <end position="369"/>
    </location>
</feature>
<feature type="transmembrane region" description="Helical" evidence="9">
    <location>
        <begin position="149"/>
        <end position="169"/>
    </location>
</feature>
<keyword evidence="6 9" id="KW-1133">Transmembrane helix</keyword>
<sequence length="575" mass="60807">MPVRPRSIGPAGRPGSPWVSDLDPIGPPRQNPGCGPGTGPRFGENDRTKERASERVIAREGGAVTRREHWLLIGLVALTVAIHVAGMARTPLPSQDGLKFIRIAREFGDQPWADVVRRADQHPLYPALIAGLHPIVSSAIGEGPASWRVAAQGVSTLAMTAIVVPFFAFARELVGRRAGVLATLTFIALPISGRIGHETLSDATALLCAVGSLAMGLRAMRTGEVGAAIGAGAIGGIGFLARPEVALVPGVMAVGMGIWRKGRSAALFRSVAVLAPLLVCVGSYAAIKGTISEKLSMRYATGLGQGTGLARSVPHWLPRGLDDPRWDFSPKEESDAPGRLGLMPAVVLVAEGVGEASGWVVVPLALVGAMRGRGSARARRMVEMLAIAFAAVLVRHAMSAGYVSDRHGALLVALATPLSAAGALRIAGRFRPEPSRRRRLVIASLAVLAAVGIGVQLKPGHPSRWGHQQAGRWLADHARPGDAVLDTRGWAAFVSGLTAYDPWHIRQALTDARLSYVVVGVDELSAPSRRAETLGALLRFAAEPVAAFPSREGDEEIGVRVYRFRRPDSWEGIVR</sequence>
<reference evidence="11 12" key="1">
    <citation type="submission" date="2018-12" db="EMBL/GenBank/DDBJ databases">
        <authorList>
            <person name="Toschakov S.V."/>
        </authorList>
    </citation>
    <scope>NUCLEOTIDE SEQUENCE [LARGE SCALE GENOMIC DNA]</scope>
    <source>
        <strain evidence="11 12">GM2012</strain>
    </source>
</reference>
<dbReference type="PANTHER" id="PTHR33908">
    <property type="entry name" value="MANNOSYLTRANSFERASE YKCB-RELATED"/>
    <property type="match status" value="1"/>
</dbReference>
<evidence type="ECO:0000256" key="6">
    <source>
        <dbReference type="ARBA" id="ARBA00022989"/>
    </source>
</evidence>
<dbReference type="GO" id="GO:0005886">
    <property type="term" value="C:plasma membrane"/>
    <property type="evidence" value="ECO:0007669"/>
    <property type="project" value="UniProtKB-SubCell"/>
</dbReference>
<feature type="transmembrane region" description="Helical" evidence="9">
    <location>
        <begin position="266"/>
        <end position="287"/>
    </location>
</feature>
<keyword evidence="4" id="KW-0808">Transferase</keyword>
<evidence type="ECO:0000256" key="5">
    <source>
        <dbReference type="ARBA" id="ARBA00022692"/>
    </source>
</evidence>
<evidence type="ECO:0000256" key="9">
    <source>
        <dbReference type="SAM" id="Phobius"/>
    </source>
</evidence>
<evidence type="ECO:0000256" key="7">
    <source>
        <dbReference type="ARBA" id="ARBA00023136"/>
    </source>
</evidence>
<proteinExistence type="predicted"/>
<dbReference type="InterPro" id="IPR038731">
    <property type="entry name" value="RgtA/B/C-like"/>
</dbReference>
<evidence type="ECO:0000313" key="12">
    <source>
        <dbReference type="Proteomes" id="UP000280296"/>
    </source>
</evidence>
<dbReference type="EMBL" id="RYZH01000030">
    <property type="protein sequence ID" value="RUL86739.1"/>
    <property type="molecule type" value="Genomic_DNA"/>
</dbReference>
<dbReference type="Pfam" id="PF13231">
    <property type="entry name" value="PMT_2"/>
    <property type="match status" value="1"/>
</dbReference>
<protein>
    <recommendedName>
        <fullName evidence="10">Glycosyltransferase RgtA/B/C/D-like domain-containing protein</fullName>
    </recommendedName>
</protein>
<feature type="transmembrane region" description="Helical" evidence="9">
    <location>
        <begin position="69"/>
        <end position="88"/>
    </location>
</feature>
<evidence type="ECO:0000313" key="11">
    <source>
        <dbReference type="EMBL" id="RUL86739.1"/>
    </source>
</evidence>
<organism evidence="11 12">
    <name type="scientific">Tautonia sociabilis</name>
    <dbReference type="NCBI Taxonomy" id="2080755"/>
    <lineage>
        <taxon>Bacteria</taxon>
        <taxon>Pseudomonadati</taxon>
        <taxon>Planctomycetota</taxon>
        <taxon>Planctomycetia</taxon>
        <taxon>Isosphaerales</taxon>
        <taxon>Isosphaeraceae</taxon>
        <taxon>Tautonia</taxon>
    </lineage>
</organism>
<keyword evidence="5 9" id="KW-0812">Transmembrane</keyword>
<feature type="transmembrane region" description="Helical" evidence="9">
    <location>
        <begin position="409"/>
        <end position="428"/>
    </location>
</feature>
<dbReference type="GO" id="GO:0016763">
    <property type="term" value="F:pentosyltransferase activity"/>
    <property type="evidence" value="ECO:0007669"/>
    <property type="project" value="TreeGrafter"/>
</dbReference>
<keyword evidence="7 9" id="KW-0472">Membrane</keyword>
<dbReference type="PANTHER" id="PTHR33908:SF3">
    <property type="entry name" value="UNDECAPRENYL PHOSPHATE-ALPHA-4-AMINO-4-DEOXY-L-ARABINOSE ARABINOSYL TRANSFERASE"/>
    <property type="match status" value="1"/>
</dbReference>
<keyword evidence="3" id="KW-0328">Glycosyltransferase</keyword>
<reference evidence="11 12" key="2">
    <citation type="submission" date="2019-01" db="EMBL/GenBank/DDBJ databases">
        <title>Tautonia sociabilis, a novel thermotolerant planctomycete of Isosphaeraceae family, isolated from a 4000 m deep subterranean habitat.</title>
        <authorList>
            <person name="Kovaleva O.L."/>
            <person name="Elcheninov A.G."/>
            <person name="Van Heerden E."/>
            <person name="Toshchakov S.V."/>
            <person name="Novikov A."/>
            <person name="Bonch-Osmolovskaya E.A."/>
            <person name="Kublanov I.V."/>
        </authorList>
    </citation>
    <scope>NUCLEOTIDE SEQUENCE [LARGE SCALE GENOMIC DNA]</scope>
    <source>
        <strain evidence="11 12">GM2012</strain>
    </source>
</reference>
<keyword evidence="2" id="KW-1003">Cell membrane</keyword>
<name>A0A432MHG3_9BACT</name>
<dbReference type="Proteomes" id="UP000280296">
    <property type="component" value="Unassembled WGS sequence"/>
</dbReference>
<feature type="transmembrane region" description="Helical" evidence="9">
    <location>
        <begin position="440"/>
        <end position="457"/>
    </location>
</feature>
<dbReference type="InterPro" id="IPR050297">
    <property type="entry name" value="LipidA_mod_glycosyltrf_83"/>
</dbReference>
<evidence type="ECO:0000256" key="4">
    <source>
        <dbReference type="ARBA" id="ARBA00022679"/>
    </source>
</evidence>
<feature type="region of interest" description="Disordered" evidence="8">
    <location>
        <begin position="1"/>
        <end position="52"/>
    </location>
</feature>
<dbReference type="AlphaFoldDB" id="A0A432MHG3"/>
<evidence type="ECO:0000256" key="8">
    <source>
        <dbReference type="SAM" id="MobiDB-lite"/>
    </source>
</evidence>
<evidence type="ECO:0000256" key="2">
    <source>
        <dbReference type="ARBA" id="ARBA00022475"/>
    </source>
</evidence>
<dbReference type="GO" id="GO:0009103">
    <property type="term" value="P:lipopolysaccharide biosynthetic process"/>
    <property type="evidence" value="ECO:0007669"/>
    <property type="project" value="UniProtKB-ARBA"/>
</dbReference>
<evidence type="ECO:0000256" key="1">
    <source>
        <dbReference type="ARBA" id="ARBA00004651"/>
    </source>
</evidence>